<feature type="region of interest" description="Disordered" evidence="1">
    <location>
        <begin position="1"/>
        <end position="21"/>
    </location>
</feature>
<evidence type="ECO:0000259" key="2">
    <source>
        <dbReference type="Pfam" id="PF01717"/>
    </source>
</evidence>
<dbReference type="GO" id="GO:0009086">
    <property type="term" value="P:methionine biosynthetic process"/>
    <property type="evidence" value="ECO:0007669"/>
    <property type="project" value="InterPro"/>
</dbReference>
<dbReference type="Gene3D" id="3.20.20.210">
    <property type="match status" value="1"/>
</dbReference>
<dbReference type="GO" id="GO:0003871">
    <property type="term" value="F:5-methyltetrahydropteroyltriglutamate-homocysteine S-methyltransferase activity"/>
    <property type="evidence" value="ECO:0007669"/>
    <property type="project" value="InterPro"/>
</dbReference>
<dbReference type="Proteomes" id="UP000642748">
    <property type="component" value="Unassembled WGS sequence"/>
</dbReference>
<sequence>MSGPFEAGPGELARGPEDLTRGLEALAPAVPAEPPRPWPAGAATGIGSLPGTDIAEAVKTVLGELPDLPYLPELPGRGPGAEIIGRSAGFLVDLPVELYAARWRVAARRGRDLRRTADLLERDLDQLTEQADGYAGPLKIQCAGPWTLAASLDLPIGGAVLRDPGAVRELTASLAEGLAAHVAEVSRRVPGARLLLQLDEPSLPAVLAGRVPTESGFGTLRPVEPVTVVEALETVIGAAGVPVVAHCCAANAPIELFRSAGAVAVALDLALATDLDQIGEAIDAGVGLFAGAVPAGATPPTSARVAAGVRDLWNKLGFPLADLPDRVVITSACGLAGASPARAREIMKVSREAAERLLDEARS</sequence>
<reference evidence="3" key="1">
    <citation type="submission" date="2021-01" db="EMBL/GenBank/DDBJ databases">
        <title>Whole genome shotgun sequence of Rugosimonospora africana NBRC 104875.</title>
        <authorList>
            <person name="Komaki H."/>
            <person name="Tamura T."/>
        </authorList>
    </citation>
    <scope>NUCLEOTIDE SEQUENCE</scope>
    <source>
        <strain evidence="3">NBRC 104875</strain>
    </source>
</reference>
<dbReference type="EMBL" id="BONZ01000015">
    <property type="protein sequence ID" value="GIH13528.1"/>
    <property type="molecule type" value="Genomic_DNA"/>
</dbReference>
<dbReference type="SUPFAM" id="SSF51726">
    <property type="entry name" value="UROD/MetE-like"/>
    <property type="match status" value="1"/>
</dbReference>
<proteinExistence type="predicted"/>
<dbReference type="InterPro" id="IPR002629">
    <property type="entry name" value="Met_Synth_C/arc"/>
</dbReference>
<evidence type="ECO:0000313" key="4">
    <source>
        <dbReference type="Proteomes" id="UP000642748"/>
    </source>
</evidence>
<comment type="caution">
    <text evidence="3">The sequence shown here is derived from an EMBL/GenBank/DDBJ whole genome shotgun (WGS) entry which is preliminary data.</text>
</comment>
<dbReference type="Pfam" id="PF01717">
    <property type="entry name" value="Meth_synt_2"/>
    <property type="match status" value="1"/>
</dbReference>
<feature type="domain" description="Cobalamin-independent methionine synthase MetE C-terminal/archaeal" evidence="2">
    <location>
        <begin position="43"/>
        <end position="355"/>
    </location>
</feature>
<dbReference type="AlphaFoldDB" id="A0A8J3VPP7"/>
<accession>A0A8J3VPP7</accession>
<organism evidence="3 4">
    <name type="scientific">Rugosimonospora africana</name>
    <dbReference type="NCBI Taxonomy" id="556532"/>
    <lineage>
        <taxon>Bacteria</taxon>
        <taxon>Bacillati</taxon>
        <taxon>Actinomycetota</taxon>
        <taxon>Actinomycetes</taxon>
        <taxon>Micromonosporales</taxon>
        <taxon>Micromonosporaceae</taxon>
        <taxon>Rugosimonospora</taxon>
    </lineage>
</organism>
<gene>
    <name evidence="3" type="ORF">Raf01_17000</name>
</gene>
<dbReference type="GO" id="GO:0008270">
    <property type="term" value="F:zinc ion binding"/>
    <property type="evidence" value="ECO:0007669"/>
    <property type="project" value="InterPro"/>
</dbReference>
<keyword evidence="4" id="KW-1185">Reference proteome</keyword>
<evidence type="ECO:0000313" key="3">
    <source>
        <dbReference type="EMBL" id="GIH13528.1"/>
    </source>
</evidence>
<protein>
    <recommendedName>
        <fullName evidence="2">Cobalamin-independent methionine synthase MetE C-terminal/archaeal domain-containing protein</fullName>
    </recommendedName>
</protein>
<evidence type="ECO:0000256" key="1">
    <source>
        <dbReference type="SAM" id="MobiDB-lite"/>
    </source>
</evidence>
<name>A0A8J3VPP7_9ACTN</name>
<dbReference type="InterPro" id="IPR038071">
    <property type="entry name" value="UROD/MetE-like_sf"/>
</dbReference>